<feature type="transmembrane region" description="Helical" evidence="1">
    <location>
        <begin position="106"/>
        <end position="124"/>
    </location>
</feature>
<protein>
    <submittedName>
        <fullName evidence="2">Putative magnesium/proton exchanger</fullName>
    </submittedName>
</protein>
<keyword evidence="3" id="KW-1185">Reference proteome</keyword>
<dbReference type="GO" id="GO:0009451">
    <property type="term" value="P:RNA modification"/>
    <property type="evidence" value="ECO:0007669"/>
    <property type="project" value="InterPro"/>
</dbReference>
<comment type="caution">
    <text evidence="2">The sequence shown here is derived from an EMBL/GenBank/DDBJ whole genome shotgun (WGS) entry which is preliminary data.</text>
</comment>
<dbReference type="PANTHER" id="PTHR47926">
    <property type="entry name" value="PENTATRICOPEPTIDE REPEAT-CONTAINING PROTEIN"/>
    <property type="match status" value="1"/>
</dbReference>
<evidence type="ECO:0000256" key="1">
    <source>
        <dbReference type="SAM" id="Phobius"/>
    </source>
</evidence>
<organism evidence="2 3">
    <name type="scientific">Tripterygium wilfordii</name>
    <name type="common">Thunder God vine</name>
    <dbReference type="NCBI Taxonomy" id="458696"/>
    <lineage>
        <taxon>Eukaryota</taxon>
        <taxon>Viridiplantae</taxon>
        <taxon>Streptophyta</taxon>
        <taxon>Embryophyta</taxon>
        <taxon>Tracheophyta</taxon>
        <taxon>Spermatophyta</taxon>
        <taxon>Magnoliopsida</taxon>
        <taxon>eudicotyledons</taxon>
        <taxon>Gunneridae</taxon>
        <taxon>Pentapetalae</taxon>
        <taxon>rosids</taxon>
        <taxon>fabids</taxon>
        <taxon>Celastrales</taxon>
        <taxon>Celastraceae</taxon>
        <taxon>Tripterygium</taxon>
    </lineage>
</organism>
<keyword evidence="1" id="KW-1133">Transmembrane helix</keyword>
<accession>A0A7J7CET6</accession>
<keyword evidence="1" id="KW-0812">Transmembrane</keyword>
<sequence>MGSHSVIPDIHTFPFLIQCFNPPSHLLTGKQIHAQTLFFGLDGYRFVQTSLTNMYSCYAILDLAHKCSMRLSTLIYRHGIPSLTSMLIGIVGIAQNLFGLMPERNVIAWFLGVVCACARGGLVNEGEFLRRISKEYAITPLIQQY</sequence>
<dbReference type="InterPro" id="IPR046960">
    <property type="entry name" value="PPR_At4g14850-like_plant"/>
</dbReference>
<dbReference type="EMBL" id="JAAARO010000017">
    <property type="protein sequence ID" value="KAF5732649.1"/>
    <property type="molecule type" value="Genomic_DNA"/>
</dbReference>
<evidence type="ECO:0000313" key="2">
    <source>
        <dbReference type="EMBL" id="KAF5732649.1"/>
    </source>
</evidence>
<feature type="transmembrane region" description="Helical" evidence="1">
    <location>
        <begin position="74"/>
        <end position="94"/>
    </location>
</feature>
<dbReference type="GO" id="GO:0003723">
    <property type="term" value="F:RNA binding"/>
    <property type="evidence" value="ECO:0007669"/>
    <property type="project" value="InterPro"/>
</dbReference>
<name>A0A7J7CET6_TRIWF</name>
<proteinExistence type="predicted"/>
<keyword evidence="1" id="KW-0472">Membrane</keyword>
<dbReference type="InParanoid" id="A0A7J7CET6"/>
<evidence type="ECO:0000313" key="3">
    <source>
        <dbReference type="Proteomes" id="UP000593562"/>
    </source>
</evidence>
<dbReference type="AlphaFoldDB" id="A0A7J7CET6"/>
<gene>
    <name evidence="2" type="ORF">HS088_TW17G00179</name>
</gene>
<reference evidence="2 3" key="1">
    <citation type="journal article" date="2020" name="Nat. Commun.">
        <title>Genome of Tripterygium wilfordii and identification of cytochrome P450 involved in triptolide biosynthesis.</title>
        <authorList>
            <person name="Tu L."/>
            <person name="Su P."/>
            <person name="Zhang Z."/>
            <person name="Gao L."/>
            <person name="Wang J."/>
            <person name="Hu T."/>
            <person name="Zhou J."/>
            <person name="Zhang Y."/>
            <person name="Zhao Y."/>
            <person name="Liu Y."/>
            <person name="Song Y."/>
            <person name="Tong Y."/>
            <person name="Lu Y."/>
            <person name="Yang J."/>
            <person name="Xu C."/>
            <person name="Jia M."/>
            <person name="Peters R.J."/>
            <person name="Huang L."/>
            <person name="Gao W."/>
        </authorList>
    </citation>
    <scope>NUCLEOTIDE SEQUENCE [LARGE SCALE GENOMIC DNA]</scope>
    <source>
        <strain evidence="3">cv. XIE 37</strain>
        <tissue evidence="2">Leaf</tissue>
    </source>
</reference>
<dbReference type="Proteomes" id="UP000593562">
    <property type="component" value="Unassembled WGS sequence"/>
</dbReference>